<feature type="domain" description="Acyl-CoA dehydrogenase/oxidase N-terminal" evidence="9">
    <location>
        <begin position="76"/>
        <end position="157"/>
    </location>
</feature>
<dbReference type="SUPFAM" id="SSF47203">
    <property type="entry name" value="Acyl-CoA dehydrogenase C-terminal domain-like"/>
    <property type="match status" value="1"/>
</dbReference>
<dbReference type="InterPro" id="IPR009075">
    <property type="entry name" value="AcylCo_DH/oxidase_C"/>
</dbReference>
<dbReference type="PANTHER" id="PTHR42803">
    <property type="entry name" value="ACYL-COA DEHYDROGENASE"/>
    <property type="match status" value="1"/>
</dbReference>
<evidence type="ECO:0000259" key="7">
    <source>
        <dbReference type="Pfam" id="PF00441"/>
    </source>
</evidence>
<proteinExistence type="inferred from homology"/>
<dbReference type="Pfam" id="PF00441">
    <property type="entry name" value="Acyl-CoA_dh_1"/>
    <property type="match status" value="1"/>
</dbReference>
<evidence type="ECO:0000256" key="1">
    <source>
        <dbReference type="ARBA" id="ARBA00001974"/>
    </source>
</evidence>
<evidence type="ECO:0000256" key="3">
    <source>
        <dbReference type="ARBA" id="ARBA00022630"/>
    </source>
</evidence>
<dbReference type="Proteomes" id="UP001259572">
    <property type="component" value="Unassembled WGS sequence"/>
</dbReference>
<comment type="cofactor">
    <cofactor evidence="1 6">
        <name>FAD</name>
        <dbReference type="ChEBI" id="CHEBI:57692"/>
    </cofactor>
</comment>
<dbReference type="Gene3D" id="2.40.110.10">
    <property type="entry name" value="Butyryl-CoA Dehydrogenase, subunit A, domain 2"/>
    <property type="match status" value="1"/>
</dbReference>
<keyword evidence="5 6" id="KW-0560">Oxidoreductase</keyword>
<feature type="domain" description="Acetyl-CoA dehydrogenase-like C-terminal" evidence="10">
    <location>
        <begin position="474"/>
        <end position="594"/>
    </location>
</feature>
<evidence type="ECO:0000259" key="9">
    <source>
        <dbReference type="Pfam" id="PF02771"/>
    </source>
</evidence>
<keyword evidence="12" id="KW-1185">Reference proteome</keyword>
<sequence>MPSYSAPVRETRYIFDHVLGLERYSNMPGFENATPDLIEAILTEGARFSEEVLAPLNRVGDEHGCVRHDDGSVTTPPGFKEAYDQFVAGGWTTLSAPEEFGGQGLPQILATAISEYLLSANQAFEMYHGLTQGAIASILVKGSDEQKLKYLPNMVSGRWTGTMNLTEPHCGTDLGLLRTKAEPQPDGSYKISGTKIFISSGEHDLAENIIHLVLAKISGAPDTVKGISLFIVPKFLVNEDGSLGERNGVLCGSIEEKMGIHGNSTCLLNYDGATGYLVGEPEKGLAAMFIMMNAARLGVGLQGLAQGEVAYQNAVQYAKDRRQGRALVAEQREEGAKADPIIVHPDVRRLLMEAKAFNEAARALILWGALQVDISRKAQTEEERESAMDLISLLTPVIKGYLTDKGFDAAVNAQQVYGGHGYIREWGMEQFVRDARIAQIYEGTNGIQALDLVGRKLGQNGGRAVQAFFRLVMEEVAEAKGDDRNAALAAGLERAAGDLQTATMWLMQNGPANPNNAGAAAYPYMTMMGIVSLGLMWLRMAKASAKLLTEGTEDKDFHEAKLMTARFFADRILPETNALRRKIESGSESLMALPAEAF</sequence>
<dbReference type="InterPro" id="IPR009100">
    <property type="entry name" value="AcylCoA_DH/oxidase_NM_dom_sf"/>
</dbReference>
<dbReference type="InterPro" id="IPR037069">
    <property type="entry name" value="AcylCoA_DH/ox_N_sf"/>
</dbReference>
<gene>
    <name evidence="11" type="ORF">RQX22_02850</name>
</gene>
<dbReference type="Pfam" id="PF02771">
    <property type="entry name" value="Acyl-CoA_dh_N"/>
    <property type="match status" value="1"/>
</dbReference>
<evidence type="ECO:0000313" key="11">
    <source>
        <dbReference type="EMBL" id="MDT9597885.1"/>
    </source>
</evidence>
<dbReference type="PANTHER" id="PTHR42803:SF1">
    <property type="entry name" value="BROAD-SPECIFICITY LINEAR ACYL-COA DEHYDROGENASE FADE5"/>
    <property type="match status" value="1"/>
</dbReference>
<dbReference type="SUPFAM" id="SSF56645">
    <property type="entry name" value="Acyl-CoA dehydrogenase NM domain-like"/>
    <property type="match status" value="1"/>
</dbReference>
<evidence type="ECO:0000259" key="8">
    <source>
        <dbReference type="Pfam" id="PF02770"/>
    </source>
</evidence>
<dbReference type="InterPro" id="IPR052166">
    <property type="entry name" value="Diverse_Acyl-CoA_DH"/>
</dbReference>
<feature type="domain" description="Acyl-CoA oxidase/dehydrogenase middle" evidence="8">
    <location>
        <begin position="163"/>
        <end position="271"/>
    </location>
</feature>
<evidence type="ECO:0000313" key="12">
    <source>
        <dbReference type="Proteomes" id="UP001259572"/>
    </source>
</evidence>
<comment type="caution">
    <text evidence="11">The sequence shown here is derived from an EMBL/GenBank/DDBJ whole genome shotgun (WGS) entry which is preliminary data.</text>
</comment>
<dbReference type="RefSeq" id="WP_315723414.1">
    <property type="nucleotide sequence ID" value="NZ_JAVUPU010000001.1"/>
</dbReference>
<evidence type="ECO:0000256" key="5">
    <source>
        <dbReference type="ARBA" id="ARBA00023002"/>
    </source>
</evidence>
<dbReference type="InterPro" id="IPR036250">
    <property type="entry name" value="AcylCo_DH-like_C"/>
</dbReference>
<evidence type="ECO:0000259" key="10">
    <source>
        <dbReference type="Pfam" id="PF12806"/>
    </source>
</evidence>
<keyword evidence="3 6" id="KW-0285">Flavoprotein</keyword>
<organism evidence="11 12">
    <name type="scientific">Sphingosinicella rhizophila</name>
    <dbReference type="NCBI Taxonomy" id="3050082"/>
    <lineage>
        <taxon>Bacteria</taxon>
        <taxon>Pseudomonadati</taxon>
        <taxon>Pseudomonadota</taxon>
        <taxon>Alphaproteobacteria</taxon>
        <taxon>Sphingomonadales</taxon>
        <taxon>Sphingosinicellaceae</taxon>
        <taxon>Sphingosinicella</taxon>
    </lineage>
</organism>
<keyword evidence="4 6" id="KW-0274">FAD</keyword>
<evidence type="ECO:0000256" key="2">
    <source>
        <dbReference type="ARBA" id="ARBA00009347"/>
    </source>
</evidence>
<protein>
    <submittedName>
        <fullName evidence="11">Acyl-CoA dehydrogenase C-terminal domain-containing protein</fullName>
    </submittedName>
</protein>
<evidence type="ECO:0000256" key="6">
    <source>
        <dbReference type="RuleBase" id="RU362125"/>
    </source>
</evidence>
<dbReference type="Pfam" id="PF12806">
    <property type="entry name" value="Acyl-CoA_dh_C"/>
    <property type="match status" value="1"/>
</dbReference>
<evidence type="ECO:0000256" key="4">
    <source>
        <dbReference type="ARBA" id="ARBA00022827"/>
    </source>
</evidence>
<comment type="similarity">
    <text evidence="2 6">Belongs to the acyl-CoA dehydrogenase family.</text>
</comment>
<dbReference type="Gene3D" id="1.20.140.10">
    <property type="entry name" value="Butyryl-CoA Dehydrogenase, subunit A, domain 3"/>
    <property type="match status" value="1"/>
</dbReference>
<accession>A0ABU3Q3A4</accession>
<dbReference type="EMBL" id="JAVUPU010000001">
    <property type="protein sequence ID" value="MDT9597885.1"/>
    <property type="molecule type" value="Genomic_DNA"/>
</dbReference>
<dbReference type="Gene3D" id="1.10.540.10">
    <property type="entry name" value="Acyl-CoA dehydrogenase/oxidase, N-terminal domain"/>
    <property type="match status" value="1"/>
</dbReference>
<dbReference type="Pfam" id="PF02770">
    <property type="entry name" value="Acyl-CoA_dh_M"/>
    <property type="match status" value="1"/>
</dbReference>
<name>A0ABU3Q3A4_9SPHN</name>
<feature type="domain" description="Acyl-CoA dehydrogenase/oxidase C-terminal" evidence="7">
    <location>
        <begin position="283"/>
        <end position="452"/>
    </location>
</feature>
<dbReference type="InterPro" id="IPR013786">
    <property type="entry name" value="AcylCoA_DH/ox_N"/>
</dbReference>
<reference evidence="11 12" key="1">
    <citation type="submission" date="2023-05" db="EMBL/GenBank/DDBJ databases">
        <authorList>
            <person name="Guo Y."/>
        </authorList>
    </citation>
    <scope>NUCLEOTIDE SEQUENCE [LARGE SCALE GENOMIC DNA]</scope>
    <source>
        <strain evidence="11 12">GR2756</strain>
    </source>
</reference>
<dbReference type="InterPro" id="IPR025878">
    <property type="entry name" value="Acyl-CoA_dh-like_C_dom"/>
</dbReference>
<dbReference type="InterPro" id="IPR046373">
    <property type="entry name" value="Acyl-CoA_Oxase/DH_mid-dom_sf"/>
</dbReference>
<dbReference type="InterPro" id="IPR006091">
    <property type="entry name" value="Acyl-CoA_Oxase/DH_mid-dom"/>
</dbReference>